<evidence type="ECO:0000313" key="6">
    <source>
        <dbReference type="Proteomes" id="UP000214365"/>
    </source>
</evidence>
<keyword evidence="2" id="KW-0472">Membrane</keyword>
<organism evidence="5 6">
    <name type="scientific">Talaromyces atroroseus</name>
    <dbReference type="NCBI Taxonomy" id="1441469"/>
    <lineage>
        <taxon>Eukaryota</taxon>
        <taxon>Fungi</taxon>
        <taxon>Dikarya</taxon>
        <taxon>Ascomycota</taxon>
        <taxon>Pezizomycotina</taxon>
        <taxon>Eurotiomycetes</taxon>
        <taxon>Eurotiomycetidae</taxon>
        <taxon>Eurotiales</taxon>
        <taxon>Trichocomaceae</taxon>
        <taxon>Talaromyces</taxon>
        <taxon>Talaromyces sect. Trachyspermi</taxon>
    </lineage>
</organism>
<accession>A0A225ASS2</accession>
<dbReference type="Pfam" id="PF01822">
    <property type="entry name" value="WSC"/>
    <property type="match status" value="1"/>
</dbReference>
<gene>
    <name evidence="5" type="ORF">UA08_03847</name>
</gene>
<evidence type="ECO:0000256" key="2">
    <source>
        <dbReference type="SAM" id="Phobius"/>
    </source>
</evidence>
<dbReference type="InterPro" id="IPR002889">
    <property type="entry name" value="WSC_carb-bd"/>
</dbReference>
<dbReference type="RefSeq" id="XP_020121515.1">
    <property type="nucleotide sequence ID" value="XM_020266192.1"/>
</dbReference>
<feature type="region of interest" description="Disordered" evidence="1">
    <location>
        <begin position="116"/>
        <end position="200"/>
    </location>
</feature>
<feature type="compositionally biased region" description="Polar residues" evidence="1">
    <location>
        <begin position="302"/>
        <end position="317"/>
    </location>
</feature>
<protein>
    <recommendedName>
        <fullName evidence="4">WSC domain-containing protein</fullName>
    </recommendedName>
</protein>
<feature type="domain" description="WSC" evidence="4">
    <location>
        <begin position="21"/>
        <end position="108"/>
    </location>
</feature>
<evidence type="ECO:0000259" key="4">
    <source>
        <dbReference type="PROSITE" id="PS51212"/>
    </source>
</evidence>
<feature type="region of interest" description="Disordered" evidence="1">
    <location>
        <begin position="262"/>
        <end position="288"/>
    </location>
</feature>
<evidence type="ECO:0000256" key="3">
    <source>
        <dbReference type="SAM" id="SignalP"/>
    </source>
</evidence>
<name>A0A225ASS2_TALAT</name>
<evidence type="ECO:0000256" key="1">
    <source>
        <dbReference type="SAM" id="MobiDB-lite"/>
    </source>
</evidence>
<dbReference type="Proteomes" id="UP000214365">
    <property type="component" value="Unassembled WGS sequence"/>
</dbReference>
<keyword evidence="2" id="KW-0812">Transmembrane</keyword>
<dbReference type="GeneID" id="31003602"/>
<dbReference type="EMBL" id="LFMY01000004">
    <property type="protein sequence ID" value="OKL61394.1"/>
    <property type="molecule type" value="Genomic_DNA"/>
</dbReference>
<proteinExistence type="predicted"/>
<feature type="chain" id="PRO_5012443265" description="WSC domain-containing protein" evidence="3">
    <location>
        <begin position="22"/>
        <end position="369"/>
    </location>
</feature>
<sequence length="369" mass="38062">MACLRIIAAAALLLGPSSVTALTIEYCSDENTASASTLQRSIYQSNGLCQTQCNADYAFAVLQGKDCWCSDYVPASQTDTSDCNTSCPGYPSDLCGNTDKGLYGYIAMSNVEPSGTATGTTDATGTATASSSSSSSSTSSSSEGTATETSTPLVETVTVTASDPTSTTFTTSALASSSSTSDPATTTTSPAISVQTEAGQPVTITVSDTSATSSAASSSNQGKSSSLSGGAIAGIVIGSLVGVGAAVAFALWFFCFGRRGDDRTEKSGSPNGGSVAGGTTDTRRQSRGSQMSFMRNFLSPADNETSPTSPVDYLSPSQAFTDNRMKKNAVLYPNGDRQSAVSLRDDEDYSRPVLRVRLFIIWSFLRLSC</sequence>
<keyword evidence="2" id="KW-1133">Transmembrane helix</keyword>
<dbReference type="STRING" id="1441469.A0A225ASS2"/>
<dbReference type="SMART" id="SM00321">
    <property type="entry name" value="WSC"/>
    <property type="match status" value="1"/>
</dbReference>
<comment type="caution">
    <text evidence="5">The sequence shown here is derived from an EMBL/GenBank/DDBJ whole genome shotgun (WGS) entry which is preliminary data.</text>
</comment>
<feature type="transmembrane region" description="Helical" evidence="2">
    <location>
        <begin position="231"/>
        <end position="256"/>
    </location>
</feature>
<feature type="region of interest" description="Disordered" evidence="1">
    <location>
        <begin position="298"/>
        <end position="317"/>
    </location>
</feature>
<evidence type="ECO:0000313" key="5">
    <source>
        <dbReference type="EMBL" id="OKL61394.1"/>
    </source>
</evidence>
<feature type="compositionally biased region" description="Low complexity" evidence="1">
    <location>
        <begin position="116"/>
        <end position="194"/>
    </location>
</feature>
<reference evidence="5 6" key="1">
    <citation type="submission" date="2015-06" db="EMBL/GenBank/DDBJ databases">
        <title>Talaromyces atroroseus IBT 11181 draft genome.</title>
        <authorList>
            <person name="Rasmussen K.B."/>
            <person name="Rasmussen S."/>
            <person name="Petersen B."/>
            <person name="Sicheritz-Ponten T."/>
            <person name="Mortensen U.H."/>
            <person name="Thrane U."/>
        </authorList>
    </citation>
    <scope>NUCLEOTIDE SEQUENCE [LARGE SCALE GENOMIC DNA]</scope>
    <source>
        <strain evidence="5 6">IBT 11181</strain>
    </source>
</reference>
<dbReference type="AlphaFoldDB" id="A0A225ASS2"/>
<keyword evidence="3" id="KW-0732">Signal</keyword>
<feature type="signal peptide" evidence="3">
    <location>
        <begin position="1"/>
        <end position="21"/>
    </location>
</feature>
<dbReference type="OrthoDB" id="2537459at2759"/>
<dbReference type="PROSITE" id="PS51212">
    <property type="entry name" value="WSC"/>
    <property type="match status" value="1"/>
</dbReference>
<keyword evidence="6" id="KW-1185">Reference proteome</keyword>